<evidence type="ECO:0000256" key="6">
    <source>
        <dbReference type="ARBA" id="ARBA00023136"/>
    </source>
</evidence>
<organism evidence="13 14">
    <name type="scientific">Pedobacter caeni</name>
    <dbReference type="NCBI Taxonomy" id="288992"/>
    <lineage>
        <taxon>Bacteria</taxon>
        <taxon>Pseudomonadati</taxon>
        <taxon>Bacteroidota</taxon>
        <taxon>Sphingobacteriia</taxon>
        <taxon>Sphingobacteriales</taxon>
        <taxon>Sphingobacteriaceae</taxon>
        <taxon>Pedobacter</taxon>
    </lineage>
</organism>
<name>A0A1M5P7Y4_9SPHI</name>
<dbReference type="OrthoDB" id="9768177at2"/>
<dbReference type="InterPro" id="IPR012910">
    <property type="entry name" value="Plug_dom"/>
</dbReference>
<evidence type="ECO:0000256" key="7">
    <source>
        <dbReference type="ARBA" id="ARBA00023237"/>
    </source>
</evidence>
<evidence type="ECO:0000259" key="11">
    <source>
        <dbReference type="Pfam" id="PF00593"/>
    </source>
</evidence>
<evidence type="ECO:0000256" key="1">
    <source>
        <dbReference type="ARBA" id="ARBA00004571"/>
    </source>
</evidence>
<dbReference type="RefSeq" id="WP_073238532.1">
    <property type="nucleotide sequence ID" value="NZ_FQUQ01000009.1"/>
</dbReference>
<feature type="chain" id="PRO_5012386782" evidence="10">
    <location>
        <begin position="22"/>
        <end position="1031"/>
    </location>
</feature>
<keyword evidence="10" id="KW-0732">Signal</keyword>
<dbReference type="InterPro" id="IPR000531">
    <property type="entry name" value="Beta-barrel_TonB"/>
</dbReference>
<evidence type="ECO:0000256" key="8">
    <source>
        <dbReference type="PROSITE-ProRule" id="PRU01360"/>
    </source>
</evidence>
<evidence type="ECO:0000256" key="4">
    <source>
        <dbReference type="ARBA" id="ARBA00022692"/>
    </source>
</evidence>
<dbReference type="Proteomes" id="UP000184287">
    <property type="component" value="Unassembled WGS sequence"/>
</dbReference>
<dbReference type="STRING" id="288992.SAMN04488522_10926"/>
<dbReference type="InterPro" id="IPR008969">
    <property type="entry name" value="CarboxyPept-like_regulatory"/>
</dbReference>
<dbReference type="InterPro" id="IPR036942">
    <property type="entry name" value="Beta-barrel_TonB_sf"/>
</dbReference>
<comment type="similarity">
    <text evidence="8 9">Belongs to the TonB-dependent receptor family.</text>
</comment>
<dbReference type="EMBL" id="FQUQ01000009">
    <property type="protein sequence ID" value="SHG97323.1"/>
    <property type="molecule type" value="Genomic_DNA"/>
</dbReference>
<dbReference type="NCBIfam" id="TIGR04056">
    <property type="entry name" value="OMP_RagA_SusC"/>
    <property type="match status" value="1"/>
</dbReference>
<keyword evidence="6 8" id="KW-0472">Membrane</keyword>
<evidence type="ECO:0000256" key="9">
    <source>
        <dbReference type="RuleBase" id="RU003357"/>
    </source>
</evidence>
<dbReference type="Pfam" id="PF07715">
    <property type="entry name" value="Plug"/>
    <property type="match status" value="1"/>
</dbReference>
<evidence type="ECO:0000256" key="3">
    <source>
        <dbReference type="ARBA" id="ARBA00022452"/>
    </source>
</evidence>
<dbReference type="Gene3D" id="2.170.130.10">
    <property type="entry name" value="TonB-dependent receptor, plug domain"/>
    <property type="match status" value="1"/>
</dbReference>
<reference evidence="14" key="1">
    <citation type="submission" date="2016-11" db="EMBL/GenBank/DDBJ databases">
        <authorList>
            <person name="Varghese N."/>
            <person name="Submissions S."/>
        </authorList>
    </citation>
    <scope>NUCLEOTIDE SEQUENCE [LARGE SCALE GENOMIC DNA]</scope>
    <source>
        <strain evidence="14">DSM 16990</strain>
    </source>
</reference>
<dbReference type="Pfam" id="PF13715">
    <property type="entry name" value="CarbopepD_reg_2"/>
    <property type="match status" value="1"/>
</dbReference>
<keyword evidence="14" id="KW-1185">Reference proteome</keyword>
<evidence type="ECO:0000256" key="2">
    <source>
        <dbReference type="ARBA" id="ARBA00022448"/>
    </source>
</evidence>
<gene>
    <name evidence="13" type="ORF">SAMN04488522_10926</name>
</gene>
<feature type="domain" description="TonB-dependent receptor plug" evidence="12">
    <location>
        <begin position="115"/>
        <end position="249"/>
    </location>
</feature>
<sequence length="1031" mass="112017">MKRKLLLLFMGLSVFVTQTFAQQITVTGTVRSADGVPVPGVSVKSKTTAAVTQTSSNGVYSIKVSSGDVLAFSYIGMITQSKLVTGAGAINVTLLDDAQSLNEIVVTALGQKSSKRSIGTAQQQVSGAAIAETQRENFINALQGRVAGVEVTSSSGVPGASSSITIRGISSISGSNQPLFVVDGLPIDNKTLNTSAFYSDNSANTALFNRSVDFTNRAADINPEDIETLVVLKGPEAAALYGIDAANGAIVITTKRGKAGAGAINYNNSFRIEKTTTVPELQKEFDLGSFGTPVSDRLRYFGPRYADGTKFYDNVDGFFQTAFTQKHNLSVEGGSEVVNYRVSSSITNQKGVVPGSDYDRFTLTGSTGGKVNKWLSMDLSMNYSYANNNQSFKGDGGPLMGLLVWPQDDDAKDYLTASGTRRRLLNGGDQTLEIENPYFNVNKNRSSTKNNRIISNLGFTITPVGWLNIKTNVGIDAYNNNALVLSHPESKRGFLKGGLMDVANDNTRNINSQTLINLTRQKITKDITIDATFGNAIKALKSKTESQYGENFLDPNFISINNTTSTLRNGKSLEAQQRVFSLFARTTLGYKDYLYVTVTGRNDWTSTIPTGANSFFYPSVSGSFVFTEVPAFKNSLSKIFTSGKLRAAFANVGKDARPYAYTPALESKTTVGGGYGYGFTGPNPGLVPEFASSYELGTELAFFQDRLGLDLTVYRKKTTDQIVNDVRGSYATGYILFNLNGAETRNQGLEISLRGTPVKSKNFSWDIMTNFDMARSKVLALPGNLPESYVSDTWLFGNVRNGVTVGLSTRTLTGLYYLRNNQGEILINPADGLPARSTIFVEGGYDRQPDFSLGITNTFRYKDFSLSFLLDIRKGGDILNATQSALTQLGLSPMTLDRLEPRIVKGVLRDGLENSANPTQNNISVVPFYQNRYYTEMSEELFIEKDINWIRLKDVTLQYRLPASLLKKQGFIKNASVFFTGTDLFLITNYTGLDPVVNGNTAAVGGSGSQGIDYGNFPIPKGFNFGIKVGF</sequence>
<evidence type="ECO:0000256" key="10">
    <source>
        <dbReference type="SAM" id="SignalP"/>
    </source>
</evidence>
<feature type="domain" description="TonB-dependent receptor-like beta-barrel" evidence="11">
    <location>
        <begin position="409"/>
        <end position="820"/>
    </location>
</feature>
<evidence type="ECO:0000313" key="14">
    <source>
        <dbReference type="Proteomes" id="UP000184287"/>
    </source>
</evidence>
<dbReference type="GO" id="GO:0009279">
    <property type="term" value="C:cell outer membrane"/>
    <property type="evidence" value="ECO:0007669"/>
    <property type="project" value="UniProtKB-SubCell"/>
</dbReference>
<proteinExistence type="inferred from homology"/>
<keyword evidence="5 9" id="KW-0798">TonB box</keyword>
<dbReference type="SUPFAM" id="SSF49464">
    <property type="entry name" value="Carboxypeptidase regulatory domain-like"/>
    <property type="match status" value="1"/>
</dbReference>
<feature type="signal peptide" evidence="10">
    <location>
        <begin position="1"/>
        <end position="21"/>
    </location>
</feature>
<dbReference type="InterPro" id="IPR037066">
    <property type="entry name" value="Plug_dom_sf"/>
</dbReference>
<dbReference type="AlphaFoldDB" id="A0A1M5P7Y4"/>
<keyword evidence="3 8" id="KW-1134">Transmembrane beta strand</keyword>
<keyword evidence="7 8" id="KW-0998">Cell outer membrane</keyword>
<keyword evidence="2 8" id="KW-0813">Transport</keyword>
<accession>A0A1M5P7Y4</accession>
<evidence type="ECO:0000259" key="12">
    <source>
        <dbReference type="Pfam" id="PF07715"/>
    </source>
</evidence>
<evidence type="ECO:0000313" key="13">
    <source>
        <dbReference type="EMBL" id="SHG97323.1"/>
    </source>
</evidence>
<protein>
    <submittedName>
        <fullName evidence="13">TonB-linked outer membrane protein, SusC/RagA family</fullName>
    </submittedName>
</protein>
<dbReference type="Pfam" id="PF00593">
    <property type="entry name" value="TonB_dep_Rec_b-barrel"/>
    <property type="match status" value="1"/>
</dbReference>
<dbReference type="InterPro" id="IPR023996">
    <property type="entry name" value="TonB-dep_OMP_SusC/RagA"/>
</dbReference>
<evidence type="ECO:0000256" key="5">
    <source>
        <dbReference type="ARBA" id="ARBA00023077"/>
    </source>
</evidence>
<keyword evidence="4 8" id="KW-0812">Transmembrane</keyword>
<dbReference type="SUPFAM" id="SSF56935">
    <property type="entry name" value="Porins"/>
    <property type="match status" value="1"/>
</dbReference>
<comment type="subcellular location">
    <subcellularLocation>
        <location evidence="1 8">Cell outer membrane</location>
        <topology evidence="1 8">Multi-pass membrane protein</topology>
    </subcellularLocation>
</comment>
<dbReference type="PROSITE" id="PS52016">
    <property type="entry name" value="TONB_DEPENDENT_REC_3"/>
    <property type="match status" value="1"/>
</dbReference>
<dbReference type="InterPro" id="IPR039426">
    <property type="entry name" value="TonB-dep_rcpt-like"/>
</dbReference>
<dbReference type="Gene3D" id="2.40.170.20">
    <property type="entry name" value="TonB-dependent receptor, beta-barrel domain"/>
    <property type="match status" value="1"/>
</dbReference>